<dbReference type="Proteomes" id="UP000762676">
    <property type="component" value="Unassembled WGS sequence"/>
</dbReference>
<feature type="transmembrane region" description="Helical" evidence="7">
    <location>
        <begin position="333"/>
        <end position="352"/>
    </location>
</feature>
<evidence type="ECO:0000313" key="8">
    <source>
        <dbReference type="EMBL" id="GFR64490.1"/>
    </source>
</evidence>
<feature type="transmembrane region" description="Helical" evidence="7">
    <location>
        <begin position="390"/>
        <end position="415"/>
    </location>
</feature>
<evidence type="ECO:0000256" key="1">
    <source>
        <dbReference type="ARBA" id="ARBA00004141"/>
    </source>
</evidence>
<dbReference type="Gene3D" id="1.20.1250.20">
    <property type="entry name" value="MFS general substrate transporter like domains"/>
    <property type="match status" value="2"/>
</dbReference>
<evidence type="ECO:0000256" key="7">
    <source>
        <dbReference type="SAM" id="Phobius"/>
    </source>
</evidence>
<sequence>MAPFSLLWFYGNLSAYMDSYFMFSCYPGCMDGDSQWILALYVTGQIPGALCVKPLFKKIGVKWSGIITMVVGNLGLLGSAWSLQVSVAGTAAIYGLIIGTCTGVTVNISLHLVSSWAPEKTAIFMATATSFPTLLSVLQNQIITVYVNPENMKADSVVGQRTYFSQPQILSRVPGSVIIVAAMTFGLQFIGYVLVSDPPQRESINSSKEVDASTQKVLVEGVNRNETSHNLEVKLSSENLNKYGSNEHSEETRHDIYLEDPNSCSSNGTSKHAGNPNLSEKEVTPISYTPYEMLLTPAFYAVFFFGMAMEYGLLLKANFYKQFGQVYIKNDQYLTLVGSLVPVTSVCSRLAFGPLLDKGFLSIKGAIVISLSLNAFLCSLWYLIAQVNAILYLFLVLGLGFAQGVFYVVAPISALQLFGPEHLSLNYPISFISTSIISIITPVVVSPLLHALGWFWLFTSCSIVSLLSLFFTVATSFNTQSR</sequence>
<reference evidence="8 9" key="1">
    <citation type="journal article" date="2021" name="Elife">
        <title>Chloroplast acquisition without the gene transfer in kleptoplastic sea slugs, Plakobranchus ocellatus.</title>
        <authorList>
            <person name="Maeda T."/>
            <person name="Takahashi S."/>
            <person name="Yoshida T."/>
            <person name="Shimamura S."/>
            <person name="Takaki Y."/>
            <person name="Nagai Y."/>
            <person name="Toyoda A."/>
            <person name="Suzuki Y."/>
            <person name="Arimoto A."/>
            <person name="Ishii H."/>
            <person name="Satoh N."/>
            <person name="Nishiyama T."/>
            <person name="Hasebe M."/>
            <person name="Maruyama T."/>
            <person name="Minagawa J."/>
            <person name="Obokata J."/>
            <person name="Shigenobu S."/>
        </authorList>
    </citation>
    <scope>NUCLEOTIDE SEQUENCE [LARGE SCALE GENOMIC DNA]</scope>
</reference>
<feature type="transmembrane region" description="Helical" evidence="7">
    <location>
        <begin position="455"/>
        <end position="477"/>
    </location>
</feature>
<evidence type="ECO:0000313" key="9">
    <source>
        <dbReference type="Proteomes" id="UP000762676"/>
    </source>
</evidence>
<comment type="subcellular location">
    <subcellularLocation>
        <location evidence="1">Membrane</location>
        <topology evidence="1">Multi-pass membrane protein</topology>
    </subcellularLocation>
</comment>
<dbReference type="PANTHER" id="PTHR43385">
    <property type="entry name" value="RIBOFLAVIN TRANSPORTER RIBJ"/>
    <property type="match status" value="1"/>
</dbReference>
<feature type="region of interest" description="Disordered" evidence="6">
    <location>
        <begin position="258"/>
        <end position="278"/>
    </location>
</feature>
<keyword evidence="9" id="KW-1185">Reference proteome</keyword>
<feature type="transmembrane region" description="Helical" evidence="7">
    <location>
        <begin position="364"/>
        <end position="384"/>
    </location>
</feature>
<dbReference type="AlphaFoldDB" id="A0AAV4EVW7"/>
<feature type="transmembrane region" description="Helical" evidence="7">
    <location>
        <begin position="87"/>
        <end position="110"/>
    </location>
</feature>
<accession>A0AAV4EVW7</accession>
<organism evidence="8 9">
    <name type="scientific">Elysia marginata</name>
    <dbReference type="NCBI Taxonomy" id="1093978"/>
    <lineage>
        <taxon>Eukaryota</taxon>
        <taxon>Metazoa</taxon>
        <taxon>Spiralia</taxon>
        <taxon>Lophotrochozoa</taxon>
        <taxon>Mollusca</taxon>
        <taxon>Gastropoda</taxon>
        <taxon>Heterobranchia</taxon>
        <taxon>Euthyneura</taxon>
        <taxon>Panpulmonata</taxon>
        <taxon>Sacoglossa</taxon>
        <taxon>Placobranchoidea</taxon>
        <taxon>Plakobranchidae</taxon>
        <taxon>Elysia</taxon>
    </lineage>
</organism>
<keyword evidence="4 7" id="KW-1133">Transmembrane helix</keyword>
<gene>
    <name evidence="8" type="ORF">ElyMa_005509000</name>
</gene>
<feature type="transmembrane region" description="Helical" evidence="7">
    <location>
        <begin position="36"/>
        <end position="56"/>
    </location>
</feature>
<feature type="transmembrane region" description="Helical" evidence="7">
    <location>
        <begin position="63"/>
        <end position="81"/>
    </location>
</feature>
<dbReference type="GO" id="GO:0016020">
    <property type="term" value="C:membrane"/>
    <property type="evidence" value="ECO:0007669"/>
    <property type="project" value="UniProtKB-SubCell"/>
</dbReference>
<name>A0AAV4EVW7_9GAST</name>
<dbReference type="InterPro" id="IPR052983">
    <property type="entry name" value="MFS_Riboflavin_Transporter"/>
</dbReference>
<evidence type="ECO:0000256" key="5">
    <source>
        <dbReference type="ARBA" id="ARBA00023136"/>
    </source>
</evidence>
<dbReference type="EMBL" id="BMAT01010985">
    <property type="protein sequence ID" value="GFR64490.1"/>
    <property type="molecule type" value="Genomic_DNA"/>
</dbReference>
<proteinExistence type="predicted"/>
<dbReference type="SUPFAM" id="SSF103473">
    <property type="entry name" value="MFS general substrate transporter"/>
    <property type="match status" value="1"/>
</dbReference>
<feature type="transmembrane region" description="Helical" evidence="7">
    <location>
        <begin position="173"/>
        <end position="195"/>
    </location>
</feature>
<keyword evidence="5 7" id="KW-0472">Membrane</keyword>
<feature type="transmembrane region" description="Helical" evidence="7">
    <location>
        <begin position="294"/>
        <end position="313"/>
    </location>
</feature>
<evidence type="ECO:0000256" key="6">
    <source>
        <dbReference type="SAM" id="MobiDB-lite"/>
    </source>
</evidence>
<dbReference type="PANTHER" id="PTHR43385:SF1">
    <property type="entry name" value="RIBOFLAVIN TRANSPORTER RIBJ"/>
    <property type="match status" value="1"/>
</dbReference>
<evidence type="ECO:0000256" key="2">
    <source>
        <dbReference type="ARBA" id="ARBA00022448"/>
    </source>
</evidence>
<feature type="compositionally biased region" description="Polar residues" evidence="6">
    <location>
        <begin position="262"/>
        <end position="278"/>
    </location>
</feature>
<comment type="caution">
    <text evidence="8">The sequence shown here is derived from an EMBL/GenBank/DDBJ whole genome shotgun (WGS) entry which is preliminary data.</text>
</comment>
<evidence type="ECO:0000256" key="4">
    <source>
        <dbReference type="ARBA" id="ARBA00022989"/>
    </source>
</evidence>
<keyword evidence="3 7" id="KW-0812">Transmembrane</keyword>
<evidence type="ECO:0000256" key="3">
    <source>
        <dbReference type="ARBA" id="ARBA00022692"/>
    </source>
</evidence>
<protein>
    <submittedName>
        <fullName evidence="8">Oxalate:formate antiporter-like isoform X1</fullName>
    </submittedName>
</protein>
<feature type="transmembrane region" description="Helical" evidence="7">
    <location>
        <begin position="427"/>
        <end position="449"/>
    </location>
</feature>
<dbReference type="InterPro" id="IPR036259">
    <property type="entry name" value="MFS_trans_sf"/>
</dbReference>
<keyword evidence="2" id="KW-0813">Transport</keyword>